<reference evidence="6 7" key="1">
    <citation type="submission" date="2019-08" db="EMBL/GenBank/DDBJ databases">
        <title>Draft genome sequences of two oriental melons (Cucumis melo L. var makuwa).</title>
        <authorList>
            <person name="Kwon S.-Y."/>
        </authorList>
    </citation>
    <scope>NUCLEOTIDE SEQUENCE [LARGE SCALE GENOMIC DNA]</scope>
    <source>
        <strain evidence="7">cv. Chang Bougi</strain>
        <tissue evidence="6">Leaf</tissue>
    </source>
</reference>
<keyword evidence="2" id="KW-0645">Protease</keyword>
<dbReference type="Gene3D" id="3.40.395.10">
    <property type="entry name" value="Adenoviral Proteinase, Chain A"/>
    <property type="match status" value="1"/>
</dbReference>
<dbReference type="AlphaFoldDB" id="A0A5D3DFW8"/>
<accession>A0A5D3DFW8</accession>
<dbReference type="PANTHER" id="PTHR10775:SF180">
    <property type="entry name" value="TRANSPOSON, EN_SPM-LIKE, TRANSPOSASE-ASSOCIATED DOMAIN PROTEIN-RELATED"/>
    <property type="match status" value="1"/>
</dbReference>
<dbReference type="GO" id="GO:0006508">
    <property type="term" value="P:proteolysis"/>
    <property type="evidence" value="ECO:0007669"/>
    <property type="project" value="UniProtKB-KW"/>
</dbReference>
<dbReference type="SUPFAM" id="SSF54001">
    <property type="entry name" value="Cysteine proteinases"/>
    <property type="match status" value="1"/>
</dbReference>
<proteinExistence type="inferred from homology"/>
<protein>
    <submittedName>
        <fullName evidence="6">Transposase</fullName>
    </submittedName>
</protein>
<dbReference type="EMBL" id="SSTD01005046">
    <property type="protein sequence ID" value="TYK22445.1"/>
    <property type="molecule type" value="Genomic_DNA"/>
</dbReference>
<dbReference type="InterPro" id="IPR004242">
    <property type="entry name" value="Transposase_21"/>
</dbReference>
<evidence type="ECO:0000313" key="7">
    <source>
        <dbReference type="Proteomes" id="UP000321947"/>
    </source>
</evidence>
<evidence type="ECO:0000256" key="2">
    <source>
        <dbReference type="ARBA" id="ARBA00022670"/>
    </source>
</evidence>
<dbReference type="Pfam" id="PF02902">
    <property type="entry name" value="Peptidase_C48"/>
    <property type="match status" value="1"/>
</dbReference>
<dbReference type="GO" id="GO:0008234">
    <property type="term" value="F:cysteine-type peptidase activity"/>
    <property type="evidence" value="ECO:0007669"/>
    <property type="project" value="InterPro"/>
</dbReference>
<gene>
    <name evidence="6" type="ORF">E5676_scaffold530G00510</name>
</gene>
<sequence>MRSPPPPKTTKAERSPPETSPRETSPPELACPEDPRDDPRRPAPTSCFHSRYLAVTFWSPITKVSSLFGEELHNSSFHGESSKCMYEENDVGNIKEMVEIAHEQYSKDPSGFEKLLNDAEKPLYEGCKKFTKLSTLVKLYNLKVRHGWSNISFSELLKALKDILPSPNDLPTSMYEAKKMLGALGMEYEKIHACPNDCCLYRKEYVNAIVCPAKIMWYFPPIPRFQRMFRSVECAKNLTWHATEREINDKLRHPADSPAWKLVDTMWPNFSFEPRNLRLALSADGINPYSDMSSKYSCWPVVMVIYNLPPWLCMKRKFMMLSILISGPKQPGDDIGIYLEPLIDDLKLLWESGTLLDIPGKTKDGLNARRDLTDLKIRPELTPINGEKKIFIPPACYTLTKKEKRILLKSLSEMKVPRGYSSNVTNLVKHLIALQQQHRSRSTNQKWIQDEHNRTFISWLREKVVTELATGDVEISDNLRWIAHGPHPVVTTYNSYAINGCHYHTKLHDKNKTVQNSGVSLVAKTMQIHSYTMELPTDEDLTLGLDEVEIGLDNAHTDHLEQVDASKNEKKKTRAMVANHAYIDTLVVGAFVVDGRSKKAIMKTAGVSFRQFKSWLKTQYIIPFMDEPQLLIDPPSLYAHIIDKLVWQEFVWSRMSSEFQKLRREQQDRRKRSKYTYNMSRRGYANLAEDMDEILDKAPNEESPNDELTQALGALEYGRRVRGVGGLITPTVYFHQAKPRKSNKVDTTQQIIDENEALRKRIRELEQKVQSIPTSEHGSCSKSKVQEKEKVLENVVKEKKGIATSVPPVSLTSKKKVVEEEEVKEEEVIATTPMTKNEVKSSRPMTKEVEVTSEPSNLPIQLKYILRYAERVMVDGSSFSFQLPLELFGISRKSYVLREDVIDFCNMQKVKTLSMVAYITYLYSLIIDLKKVSKYVFVDPSLISAGHSTREIRARNLCSRLMTSKQDQLVVAPYNPGDHWSLVIINPYDDVVYHLDSLRTSSRDDIKYVTNMALTIFQSQNNLKKTRKTTFWKAVGTVECGYYVMRYMREILSKDTSIITDAIDTNLDMIFFLIL</sequence>
<dbReference type="InterPro" id="IPR003653">
    <property type="entry name" value="Peptidase_C48_C"/>
</dbReference>
<dbReference type="PANTHER" id="PTHR10775">
    <property type="entry name" value="OS08G0208400 PROTEIN"/>
    <property type="match status" value="1"/>
</dbReference>
<evidence type="ECO:0000313" key="6">
    <source>
        <dbReference type="EMBL" id="TYK22445.1"/>
    </source>
</evidence>
<comment type="similarity">
    <text evidence="1">Belongs to the peptidase C48 family.</text>
</comment>
<dbReference type="InterPro" id="IPR038765">
    <property type="entry name" value="Papain-like_cys_pep_sf"/>
</dbReference>
<keyword evidence="3" id="KW-0378">Hydrolase</keyword>
<dbReference type="Proteomes" id="UP000321947">
    <property type="component" value="Unassembled WGS sequence"/>
</dbReference>
<comment type="caution">
    <text evidence="6">The sequence shown here is derived from an EMBL/GenBank/DDBJ whole genome shotgun (WGS) entry which is preliminary data.</text>
</comment>
<evidence type="ECO:0000256" key="3">
    <source>
        <dbReference type="ARBA" id="ARBA00022801"/>
    </source>
</evidence>
<dbReference type="PROSITE" id="PS50600">
    <property type="entry name" value="ULP_PROTEASE"/>
    <property type="match status" value="1"/>
</dbReference>
<evidence type="ECO:0000256" key="1">
    <source>
        <dbReference type="ARBA" id="ARBA00005234"/>
    </source>
</evidence>
<evidence type="ECO:0000256" key="4">
    <source>
        <dbReference type="SAM" id="MobiDB-lite"/>
    </source>
</evidence>
<name>A0A5D3DFW8_CUCMM</name>
<feature type="region of interest" description="Disordered" evidence="4">
    <location>
        <begin position="1"/>
        <end position="43"/>
    </location>
</feature>
<organism evidence="6 7">
    <name type="scientific">Cucumis melo var. makuwa</name>
    <name type="common">Oriental melon</name>
    <dbReference type="NCBI Taxonomy" id="1194695"/>
    <lineage>
        <taxon>Eukaryota</taxon>
        <taxon>Viridiplantae</taxon>
        <taxon>Streptophyta</taxon>
        <taxon>Embryophyta</taxon>
        <taxon>Tracheophyta</taxon>
        <taxon>Spermatophyta</taxon>
        <taxon>Magnoliopsida</taxon>
        <taxon>eudicotyledons</taxon>
        <taxon>Gunneridae</taxon>
        <taxon>Pentapetalae</taxon>
        <taxon>rosids</taxon>
        <taxon>fabids</taxon>
        <taxon>Cucurbitales</taxon>
        <taxon>Cucurbitaceae</taxon>
        <taxon>Benincaseae</taxon>
        <taxon>Cucumis</taxon>
    </lineage>
</organism>
<dbReference type="Pfam" id="PF02992">
    <property type="entry name" value="Transposase_21"/>
    <property type="match status" value="1"/>
</dbReference>
<evidence type="ECO:0000259" key="5">
    <source>
        <dbReference type="PROSITE" id="PS50600"/>
    </source>
</evidence>
<feature type="domain" description="Ubiquitin-like protease family profile" evidence="5">
    <location>
        <begin position="858"/>
        <end position="1051"/>
    </location>
</feature>